<gene>
    <name evidence="2" type="ORF">QD47_02650</name>
</gene>
<name>A0A0D7X6N5_9BACL</name>
<dbReference type="EMBL" id="JTHP01000003">
    <property type="protein sequence ID" value="KJD47070.1"/>
    <property type="molecule type" value="Genomic_DNA"/>
</dbReference>
<dbReference type="RefSeq" id="WP_044644659.1">
    <property type="nucleotide sequence ID" value="NZ_JTHP01000003.1"/>
</dbReference>
<keyword evidence="3" id="KW-1185">Reference proteome</keyword>
<dbReference type="OrthoDB" id="2633379at2"/>
<dbReference type="Proteomes" id="UP000032534">
    <property type="component" value="Unassembled WGS sequence"/>
</dbReference>
<organism evidence="2 3">
    <name type="scientific">Paenibacillus terrae</name>
    <dbReference type="NCBI Taxonomy" id="159743"/>
    <lineage>
        <taxon>Bacteria</taxon>
        <taxon>Bacillati</taxon>
        <taxon>Bacillota</taxon>
        <taxon>Bacilli</taxon>
        <taxon>Bacillales</taxon>
        <taxon>Paenibacillaceae</taxon>
        <taxon>Paenibacillus</taxon>
    </lineage>
</organism>
<proteinExistence type="predicted"/>
<feature type="region of interest" description="Disordered" evidence="1">
    <location>
        <begin position="28"/>
        <end position="47"/>
    </location>
</feature>
<comment type="caution">
    <text evidence="2">The sequence shown here is derived from an EMBL/GenBank/DDBJ whole genome shotgun (WGS) entry which is preliminary data.</text>
</comment>
<feature type="compositionally biased region" description="Basic and acidic residues" evidence="1">
    <location>
        <begin position="32"/>
        <end position="47"/>
    </location>
</feature>
<evidence type="ECO:0000313" key="2">
    <source>
        <dbReference type="EMBL" id="KJD47070.1"/>
    </source>
</evidence>
<reference evidence="2 3" key="1">
    <citation type="submission" date="2014-11" db="EMBL/GenBank/DDBJ databases">
        <title>Draft Genome Sequences of Paenibacillus polymyxa NRRL B-30509 and Paenibacillus terrae NRRL B-30644, Strains from a Poultry Environment that Produce Tridecaptin A and Paenicidins.</title>
        <authorList>
            <person name="van Belkum M.J."/>
            <person name="Lohans C.T."/>
            <person name="Vederas J.C."/>
        </authorList>
    </citation>
    <scope>NUCLEOTIDE SEQUENCE [LARGE SCALE GENOMIC DNA]</scope>
    <source>
        <strain evidence="2 3">NRRL B-30644</strain>
    </source>
</reference>
<evidence type="ECO:0000313" key="3">
    <source>
        <dbReference type="Proteomes" id="UP000032534"/>
    </source>
</evidence>
<dbReference type="AlphaFoldDB" id="A0A0D7X6N5"/>
<protein>
    <submittedName>
        <fullName evidence="2">Uncharacterized protein</fullName>
    </submittedName>
</protein>
<accession>A0A0D7X6N5</accession>
<evidence type="ECO:0000256" key="1">
    <source>
        <dbReference type="SAM" id="MobiDB-lite"/>
    </source>
</evidence>
<sequence length="72" mass="8159">MGYYLEQCHDHIEFTIKVSSMSAGGLWSGTDQMDRSDTRHTGREEVREDGSYMGSYKIADEEDMAFLANMLG</sequence>